<dbReference type="InterPro" id="IPR045666">
    <property type="entry name" value="OpdA_N"/>
</dbReference>
<dbReference type="Gene3D" id="1.10.1370.10">
    <property type="entry name" value="Neurolysin, domain 3"/>
    <property type="match status" value="1"/>
</dbReference>
<keyword evidence="5 9" id="KW-0862">Zinc</keyword>
<evidence type="ECO:0000313" key="13">
    <source>
        <dbReference type="Proteomes" id="UP000001514"/>
    </source>
</evidence>
<dbReference type="FunFam" id="3.40.390.10:FF:000009">
    <property type="entry name" value="Oligopeptidase A"/>
    <property type="match status" value="1"/>
</dbReference>
<evidence type="ECO:0000256" key="8">
    <source>
        <dbReference type="ARBA" id="ARBA00026100"/>
    </source>
</evidence>
<comment type="similarity">
    <text evidence="1 9">Belongs to the peptidase M3 family.</text>
</comment>
<dbReference type="Gene3D" id="1.10.1370.40">
    <property type="match status" value="1"/>
</dbReference>
<keyword evidence="6 9" id="KW-0482">Metalloprotease</keyword>
<dbReference type="InParanoid" id="D8R5I0"/>
<keyword evidence="2 9" id="KW-0645">Protease</keyword>
<evidence type="ECO:0000256" key="3">
    <source>
        <dbReference type="ARBA" id="ARBA00022723"/>
    </source>
</evidence>
<dbReference type="GO" id="GO:0046872">
    <property type="term" value="F:metal ion binding"/>
    <property type="evidence" value="ECO:0007669"/>
    <property type="project" value="UniProtKB-UniRule"/>
</dbReference>
<dbReference type="PANTHER" id="PTHR11804">
    <property type="entry name" value="PROTEASE M3 THIMET OLIGOPEPTIDASE-RELATED"/>
    <property type="match status" value="1"/>
</dbReference>
<evidence type="ECO:0000256" key="9">
    <source>
        <dbReference type="RuleBase" id="RU003435"/>
    </source>
</evidence>
<comment type="catalytic activity">
    <reaction evidence="7">
        <text>Hydrolysis of oligopeptides, with broad specificity. Gly or Ala commonly occur as P1 or P1' residues, but more distant residues are also important, as is shown by the fact that Z-Gly-Pro-Gly-|-Gly-Pro-Ala is cleaved, but not Z-(Gly)(5).</text>
        <dbReference type="EC" id="3.4.24.70"/>
    </reaction>
</comment>
<dbReference type="SUPFAM" id="SSF55486">
    <property type="entry name" value="Metalloproteases ('zincins'), catalytic domain"/>
    <property type="match status" value="1"/>
</dbReference>
<evidence type="ECO:0000259" key="11">
    <source>
        <dbReference type="Pfam" id="PF19310"/>
    </source>
</evidence>
<dbReference type="HOGENOM" id="CLU_001805_4_2_1"/>
<dbReference type="GO" id="GO:0004222">
    <property type="term" value="F:metalloendopeptidase activity"/>
    <property type="evidence" value="ECO:0000318"/>
    <property type="project" value="GO_Central"/>
</dbReference>
<protein>
    <recommendedName>
        <fullName evidence="8">oligopeptidase A</fullName>
        <ecNumber evidence="8">3.4.24.70</ecNumber>
    </recommendedName>
</protein>
<accession>D8R5I0</accession>
<keyword evidence="4 9" id="KW-0378">Hydrolase</keyword>
<comment type="cofactor">
    <cofactor evidence="9">
        <name>Zn(2+)</name>
        <dbReference type="ChEBI" id="CHEBI:29105"/>
    </cofactor>
    <text evidence="9">Binds 1 zinc ion.</text>
</comment>
<dbReference type="eggNOG" id="KOG2089">
    <property type="taxonomic scope" value="Eukaryota"/>
</dbReference>
<evidence type="ECO:0000313" key="12">
    <source>
        <dbReference type="EMBL" id="EFJ32490.1"/>
    </source>
</evidence>
<dbReference type="EMBL" id="GL377572">
    <property type="protein sequence ID" value="EFJ32490.1"/>
    <property type="molecule type" value="Genomic_DNA"/>
</dbReference>
<evidence type="ECO:0000256" key="7">
    <source>
        <dbReference type="ARBA" id="ARBA00024603"/>
    </source>
</evidence>
<keyword evidence="3 9" id="KW-0479">Metal-binding</keyword>
<dbReference type="EC" id="3.4.24.70" evidence="8"/>
<dbReference type="Pfam" id="PF01432">
    <property type="entry name" value="Peptidase_M3"/>
    <property type="match status" value="1"/>
</dbReference>
<dbReference type="KEGG" id="smo:SELMODRAFT_85692"/>
<reference evidence="12 13" key="1">
    <citation type="journal article" date="2011" name="Science">
        <title>The Selaginella genome identifies genetic changes associated with the evolution of vascular plants.</title>
        <authorList>
            <person name="Banks J.A."/>
            <person name="Nishiyama T."/>
            <person name="Hasebe M."/>
            <person name="Bowman J.L."/>
            <person name="Gribskov M."/>
            <person name="dePamphilis C."/>
            <person name="Albert V.A."/>
            <person name="Aono N."/>
            <person name="Aoyama T."/>
            <person name="Ambrose B.A."/>
            <person name="Ashton N.W."/>
            <person name="Axtell M.J."/>
            <person name="Barker E."/>
            <person name="Barker M.S."/>
            <person name="Bennetzen J.L."/>
            <person name="Bonawitz N.D."/>
            <person name="Chapple C."/>
            <person name="Cheng C."/>
            <person name="Correa L.G."/>
            <person name="Dacre M."/>
            <person name="DeBarry J."/>
            <person name="Dreyer I."/>
            <person name="Elias M."/>
            <person name="Engstrom E.M."/>
            <person name="Estelle M."/>
            <person name="Feng L."/>
            <person name="Finet C."/>
            <person name="Floyd S.K."/>
            <person name="Frommer W.B."/>
            <person name="Fujita T."/>
            <person name="Gramzow L."/>
            <person name="Gutensohn M."/>
            <person name="Harholt J."/>
            <person name="Hattori M."/>
            <person name="Heyl A."/>
            <person name="Hirai T."/>
            <person name="Hiwatashi Y."/>
            <person name="Ishikawa M."/>
            <person name="Iwata M."/>
            <person name="Karol K.G."/>
            <person name="Koehler B."/>
            <person name="Kolukisaoglu U."/>
            <person name="Kubo M."/>
            <person name="Kurata T."/>
            <person name="Lalonde S."/>
            <person name="Li K."/>
            <person name="Li Y."/>
            <person name="Litt A."/>
            <person name="Lyons E."/>
            <person name="Manning G."/>
            <person name="Maruyama T."/>
            <person name="Michael T.P."/>
            <person name="Mikami K."/>
            <person name="Miyazaki S."/>
            <person name="Morinaga S."/>
            <person name="Murata T."/>
            <person name="Mueller-Roeber B."/>
            <person name="Nelson D.R."/>
            <person name="Obara M."/>
            <person name="Oguri Y."/>
            <person name="Olmstead R.G."/>
            <person name="Onodera N."/>
            <person name="Petersen B.L."/>
            <person name="Pils B."/>
            <person name="Prigge M."/>
            <person name="Rensing S.A."/>
            <person name="Riano-Pachon D.M."/>
            <person name="Roberts A.W."/>
            <person name="Sato Y."/>
            <person name="Scheller H.V."/>
            <person name="Schulz B."/>
            <person name="Schulz C."/>
            <person name="Shakirov E.V."/>
            <person name="Shibagaki N."/>
            <person name="Shinohara N."/>
            <person name="Shippen D.E."/>
            <person name="Soerensen I."/>
            <person name="Sotooka R."/>
            <person name="Sugimoto N."/>
            <person name="Sugita M."/>
            <person name="Sumikawa N."/>
            <person name="Tanurdzic M."/>
            <person name="Theissen G."/>
            <person name="Ulvskov P."/>
            <person name="Wakazuki S."/>
            <person name="Weng J.K."/>
            <person name="Willats W.W."/>
            <person name="Wipf D."/>
            <person name="Wolf P.G."/>
            <person name="Yang L."/>
            <person name="Zimmer A.D."/>
            <person name="Zhu Q."/>
            <person name="Mitros T."/>
            <person name="Hellsten U."/>
            <person name="Loque D."/>
            <person name="Otillar R."/>
            <person name="Salamov A."/>
            <person name="Schmutz J."/>
            <person name="Shapiro H."/>
            <person name="Lindquist E."/>
            <person name="Lucas S."/>
            <person name="Rokhsar D."/>
            <person name="Grigoriev I.V."/>
        </authorList>
    </citation>
    <scope>NUCLEOTIDE SEQUENCE [LARGE SCALE GENOMIC DNA]</scope>
</reference>
<proteinExistence type="inferred from homology"/>
<feature type="non-terminal residue" evidence="12">
    <location>
        <position position="1"/>
    </location>
</feature>
<feature type="domain" description="Peptidase M3A/M3B catalytic" evidence="10">
    <location>
        <begin position="195"/>
        <end position="658"/>
    </location>
</feature>
<dbReference type="InterPro" id="IPR001567">
    <property type="entry name" value="Pept_M3A_M3B_dom"/>
</dbReference>
<keyword evidence="13" id="KW-1185">Reference proteome</keyword>
<evidence type="ECO:0000256" key="2">
    <source>
        <dbReference type="ARBA" id="ARBA00022670"/>
    </source>
</evidence>
<dbReference type="MEROPS" id="M03.A01"/>
<dbReference type="InterPro" id="IPR045090">
    <property type="entry name" value="Pept_M3A_M3B"/>
</dbReference>
<dbReference type="Gene3D" id="3.40.390.10">
    <property type="entry name" value="Collagenase (Catalytic Domain)"/>
    <property type="match status" value="1"/>
</dbReference>
<dbReference type="InterPro" id="IPR034005">
    <property type="entry name" value="M3A_DCP"/>
</dbReference>
<evidence type="ECO:0000256" key="6">
    <source>
        <dbReference type="ARBA" id="ARBA00023049"/>
    </source>
</evidence>
<dbReference type="PANTHER" id="PTHR11804:SF83">
    <property type="entry name" value="LD37516P"/>
    <property type="match status" value="1"/>
</dbReference>
<organism evidence="13">
    <name type="scientific">Selaginella moellendorffii</name>
    <name type="common">Spikemoss</name>
    <dbReference type="NCBI Taxonomy" id="88036"/>
    <lineage>
        <taxon>Eukaryota</taxon>
        <taxon>Viridiplantae</taxon>
        <taxon>Streptophyta</taxon>
        <taxon>Embryophyta</taxon>
        <taxon>Tracheophyta</taxon>
        <taxon>Lycopodiopsida</taxon>
        <taxon>Selaginellales</taxon>
        <taxon>Selaginellaceae</taxon>
        <taxon>Selaginella</taxon>
    </lineage>
</organism>
<dbReference type="InterPro" id="IPR024079">
    <property type="entry name" value="MetalloPept_cat_dom_sf"/>
</dbReference>
<dbReference type="GO" id="GO:0006518">
    <property type="term" value="P:peptide metabolic process"/>
    <property type="evidence" value="ECO:0000318"/>
    <property type="project" value="GO_Central"/>
</dbReference>
<dbReference type="Gramene" id="EFJ32490">
    <property type="protein sequence ID" value="EFJ32490"/>
    <property type="gene ID" value="SELMODRAFT_85692"/>
</dbReference>
<feature type="domain" description="Oligopeptidase A N-terminal" evidence="11">
    <location>
        <begin position="1"/>
        <end position="115"/>
    </location>
</feature>
<dbReference type="InterPro" id="IPR024077">
    <property type="entry name" value="Neurolysin/TOP_dom2"/>
</dbReference>
<evidence type="ECO:0000256" key="5">
    <source>
        <dbReference type="ARBA" id="ARBA00022833"/>
    </source>
</evidence>
<gene>
    <name evidence="12" type="ORF">SELMODRAFT_85692</name>
</gene>
<dbReference type="Proteomes" id="UP000001514">
    <property type="component" value="Unassembled WGS sequence"/>
</dbReference>
<dbReference type="AlphaFoldDB" id="D8R5I0"/>
<dbReference type="CDD" id="cd06456">
    <property type="entry name" value="M3A_DCP"/>
    <property type="match status" value="1"/>
</dbReference>
<evidence type="ECO:0000259" key="10">
    <source>
        <dbReference type="Pfam" id="PF01432"/>
    </source>
</evidence>
<dbReference type="Pfam" id="PF19310">
    <property type="entry name" value="TOP_N"/>
    <property type="match status" value="1"/>
</dbReference>
<evidence type="ECO:0000256" key="4">
    <source>
        <dbReference type="ARBA" id="ARBA00022801"/>
    </source>
</evidence>
<sequence>EEELVALEACNEHSWESLAIPLEWIMDTLIVSCSVVNHLQHMKDSKNLRGAIQEIEARRKDFDLKLAQSKPLFDSFKALQEDPNFQNSSDAQKRTVESYMKKVIISGVHLEDGQKKLFNQYEKELVELTRKFSDNILDSIRKYGKLVTSVEEVEGLPATSLALAAKAAASEGYEVASPELGPWLFKIDKSSYFRVMKHLKNRKAREELYLAYRNKASTGEFNNTPVLTRILELRNLKAKLLGYKNYAEVISMLLKMATLDKANELLESLRSGAWDGALRELEALKALAASNGENYELMPWDLPYWMERLREARLDMSEEEFRPFFAFPHVLEGLFLLAKRLFSIEIDAADNLVATSIWHDDVRFFRVKDMDTKETLAYFYIDPYSRPLEKRGGAFVSSFVAKRSRALAPEGCDIRLPACIIVCNQTPPLGDNPSLMTFDELKTLFHEFGHALQHMLTTQEVIFVSGMQNVEQDAVELPSQFMENWCYDKDTLSSFAKHYKTGELLPESLFQKIKSSRTLRAIDMLNQVLLAAVDLKLHSNFEPNGLTTKIHEVYSELSLKTQIPPCMPGEQYLCSFSHISTGNYAAGYYGYKWAEVLSADVFNAFEEAMLKDEKAVKEVGMRFRNTILALGGGMAALDVFKAFRGREPSVDPLLRQYGLRK</sequence>
<dbReference type="GO" id="GO:0005829">
    <property type="term" value="C:cytosol"/>
    <property type="evidence" value="ECO:0007669"/>
    <property type="project" value="UniProtKB-ARBA"/>
</dbReference>
<dbReference type="GO" id="GO:0006508">
    <property type="term" value="P:proteolysis"/>
    <property type="evidence" value="ECO:0000318"/>
    <property type="project" value="GO_Central"/>
</dbReference>
<evidence type="ECO:0000256" key="1">
    <source>
        <dbReference type="ARBA" id="ARBA00006040"/>
    </source>
</evidence>
<name>D8R5I0_SELML</name>